<dbReference type="InterPro" id="IPR020422">
    <property type="entry name" value="TYR_PHOSPHATASE_DUAL_dom"/>
</dbReference>
<dbReference type="PANTHER" id="PTHR46588">
    <property type="entry name" value="SERINE/THREONINE/TYROSINE-INTERACTING PROTEIN"/>
    <property type="match status" value="1"/>
</dbReference>
<dbReference type="EMBL" id="VCGU01000008">
    <property type="protein sequence ID" value="TRY71556.1"/>
    <property type="molecule type" value="Genomic_DNA"/>
</dbReference>
<dbReference type="SUPFAM" id="SSF52799">
    <property type="entry name" value="(Phosphotyrosine protein) phosphatases II"/>
    <property type="match status" value="1"/>
</dbReference>
<dbReference type="SMART" id="SM00195">
    <property type="entry name" value="DSPc"/>
    <property type="match status" value="1"/>
</dbReference>
<dbReference type="AlphaFoldDB" id="A0A553P1K3"/>
<dbReference type="STRING" id="6832.A0A553P1K3"/>
<evidence type="ECO:0000313" key="5">
    <source>
        <dbReference type="Proteomes" id="UP000318571"/>
    </source>
</evidence>
<name>A0A553P1K3_TIGCA</name>
<dbReference type="PANTHER" id="PTHR46588:SF1">
    <property type="entry name" value="SERINE_THREONINE_TYROSINE-INTERACTING PROTEIN"/>
    <property type="match status" value="1"/>
</dbReference>
<organism evidence="4 5">
    <name type="scientific">Tigriopus californicus</name>
    <name type="common">Marine copepod</name>
    <dbReference type="NCBI Taxonomy" id="6832"/>
    <lineage>
        <taxon>Eukaryota</taxon>
        <taxon>Metazoa</taxon>
        <taxon>Ecdysozoa</taxon>
        <taxon>Arthropoda</taxon>
        <taxon>Crustacea</taxon>
        <taxon>Multicrustacea</taxon>
        <taxon>Hexanauplia</taxon>
        <taxon>Copepoda</taxon>
        <taxon>Harpacticoida</taxon>
        <taxon>Harpacticidae</taxon>
        <taxon>Tigriopus</taxon>
    </lineage>
</organism>
<accession>A0A553P1K3</accession>
<sequence>MEAFPDPESAAKAGSLSLSFIAVIQTGIMFCPPTSMKPYTQCTISCPKNVDPSLPRSVRIQYWKDHQETGHTCNWHYNQRRRMQEIFPDVFLGPFAAATANQVNLTVCEPVPGAGSEFERPILFQLCNLVAQEITHIVCVRGPMERNVIKPRLPDRFQYLVIDLAESEFESVLPLVSKLHTFINEAMAQGGRVLIHGNCGSCRSAALACGYLMHELRCTVDVAFACIYRRRCNIVAYEPFMQQLKELEPIIQAQAQQSSSNYDTIEYKLPIGLGELVQSSKRSISTWDLSEQEPSSVRRKMRRSSSPSMEESCPIDME</sequence>
<comment type="caution">
    <text evidence="4">The sequence shown here is derived from an EMBL/GenBank/DDBJ whole genome shotgun (WGS) entry which is preliminary data.</text>
</comment>
<dbReference type="GO" id="GO:0005737">
    <property type="term" value="C:cytoplasm"/>
    <property type="evidence" value="ECO:0007669"/>
    <property type="project" value="TreeGrafter"/>
</dbReference>
<dbReference type="Pfam" id="PF00782">
    <property type="entry name" value="DSPc"/>
    <property type="match status" value="1"/>
</dbReference>
<evidence type="ECO:0000313" key="4">
    <source>
        <dbReference type="EMBL" id="TRY71556.1"/>
    </source>
</evidence>
<dbReference type="Proteomes" id="UP000318571">
    <property type="component" value="Chromosome 7"/>
</dbReference>
<dbReference type="InterPro" id="IPR052449">
    <property type="entry name" value="STYX-Interacting_Phosphatase"/>
</dbReference>
<evidence type="ECO:0000256" key="2">
    <source>
        <dbReference type="SAM" id="MobiDB-lite"/>
    </source>
</evidence>
<proteinExistence type="inferred from homology"/>
<dbReference type="InterPro" id="IPR029021">
    <property type="entry name" value="Prot-tyrosine_phosphatase-like"/>
</dbReference>
<gene>
    <name evidence="4" type="ORF">TCAL_12454</name>
</gene>
<dbReference type="GO" id="GO:1990444">
    <property type="term" value="F:F-box domain binding"/>
    <property type="evidence" value="ECO:0007669"/>
    <property type="project" value="TreeGrafter"/>
</dbReference>
<dbReference type="Gene3D" id="3.90.190.10">
    <property type="entry name" value="Protein tyrosine phosphatase superfamily"/>
    <property type="match status" value="1"/>
</dbReference>
<feature type="region of interest" description="Disordered" evidence="2">
    <location>
        <begin position="288"/>
        <end position="318"/>
    </location>
</feature>
<reference evidence="4 5" key="1">
    <citation type="journal article" date="2018" name="Nat. Ecol. Evol.">
        <title>Genomic signatures of mitonuclear coevolution across populations of Tigriopus californicus.</title>
        <authorList>
            <person name="Barreto F.S."/>
            <person name="Watson E.T."/>
            <person name="Lima T.G."/>
            <person name="Willett C.S."/>
            <person name="Edmands S."/>
            <person name="Li W."/>
            <person name="Burton R.S."/>
        </authorList>
    </citation>
    <scope>NUCLEOTIDE SEQUENCE [LARGE SCALE GENOMIC DNA]</scope>
    <source>
        <strain evidence="4 5">San Diego</strain>
    </source>
</reference>
<dbReference type="InterPro" id="IPR000340">
    <property type="entry name" value="Dual-sp_phosphatase_cat-dom"/>
</dbReference>
<dbReference type="GO" id="GO:0005654">
    <property type="term" value="C:nucleoplasm"/>
    <property type="evidence" value="ECO:0007669"/>
    <property type="project" value="TreeGrafter"/>
</dbReference>
<dbReference type="GO" id="GO:0070372">
    <property type="term" value="P:regulation of ERK1 and ERK2 cascade"/>
    <property type="evidence" value="ECO:0007669"/>
    <property type="project" value="TreeGrafter"/>
</dbReference>
<dbReference type="GO" id="GO:0062026">
    <property type="term" value="P:negative regulation of SCF-dependent proteasomal ubiquitin-dependent catabolic process"/>
    <property type="evidence" value="ECO:0007669"/>
    <property type="project" value="TreeGrafter"/>
</dbReference>
<protein>
    <recommendedName>
        <fullName evidence="3">Tyrosine-protein phosphatase domain-containing protein</fullName>
    </recommendedName>
</protein>
<evidence type="ECO:0000259" key="3">
    <source>
        <dbReference type="SMART" id="SM00195"/>
    </source>
</evidence>
<keyword evidence="5" id="KW-1185">Reference proteome</keyword>
<comment type="similarity">
    <text evidence="1">Belongs to the protein-tyrosine phosphatase family. Non-receptor class subfamily.</text>
</comment>
<feature type="domain" description="Tyrosine-protein phosphatase" evidence="3">
    <location>
        <begin position="114"/>
        <end position="250"/>
    </location>
</feature>
<evidence type="ECO:0000256" key="1">
    <source>
        <dbReference type="ARBA" id="ARBA00009649"/>
    </source>
</evidence>